<dbReference type="Gene3D" id="3.40.50.1820">
    <property type="entry name" value="alpha/beta hydrolase"/>
    <property type="match status" value="1"/>
</dbReference>
<dbReference type="InterPro" id="IPR010662">
    <property type="entry name" value="RBBP9/YdeN"/>
</dbReference>
<dbReference type="EMBL" id="DQHO01000006">
    <property type="protein sequence ID" value="HCS93271.1"/>
    <property type="molecule type" value="Genomic_DNA"/>
</dbReference>
<sequence length="198" mass="22421">MSQKKETRVFILHGFESSPHRNWFPWLKETTELETPTTVQIVPFPNPNYPVLSDWKKTLGEMVHSIDERTIFVAHSLGCVTLLHYLSAQQNLPNFAALYLVSGFDQPVKNLPELDKFISDGGPIDFAKIKAATPTRVVVTSVNDQIVPTDLTVAMAHHLDAKLYQRHSGGHFMTEEGYETFPLLYDILSQQLDHTTTD</sequence>
<dbReference type="AlphaFoldDB" id="A0A3D4S5P8"/>
<protein>
    <submittedName>
        <fullName evidence="1">Serine hydrolase family protein</fullName>
    </submittedName>
</protein>
<accession>A0A3D4S5P8</accession>
<evidence type="ECO:0000313" key="2">
    <source>
        <dbReference type="Proteomes" id="UP000262195"/>
    </source>
</evidence>
<dbReference type="PANTHER" id="PTHR15394">
    <property type="entry name" value="SERINE HYDROLASE RBBP9"/>
    <property type="match status" value="1"/>
</dbReference>
<dbReference type="Proteomes" id="UP000262195">
    <property type="component" value="Unassembled WGS sequence"/>
</dbReference>
<reference evidence="1 2" key="1">
    <citation type="journal article" date="2018" name="Nat. Biotechnol.">
        <title>A standardized bacterial taxonomy based on genome phylogeny substantially revises the tree of life.</title>
        <authorList>
            <person name="Parks D.H."/>
            <person name="Chuvochina M."/>
            <person name="Waite D.W."/>
            <person name="Rinke C."/>
            <person name="Skarshewski A."/>
            <person name="Chaumeil P.A."/>
            <person name="Hugenholtz P."/>
        </authorList>
    </citation>
    <scope>NUCLEOTIDE SEQUENCE [LARGE SCALE GENOMIC DNA]</scope>
    <source>
        <strain evidence="1">UBA11306</strain>
    </source>
</reference>
<gene>
    <name evidence="1" type="ORF">DIW15_01000</name>
</gene>
<dbReference type="Pfam" id="PF06821">
    <property type="entry name" value="Ser_hydrolase"/>
    <property type="match status" value="1"/>
</dbReference>
<name>A0A3D4S5P8_9ENTE</name>
<dbReference type="PANTHER" id="PTHR15394:SF3">
    <property type="entry name" value="SERINE HYDROLASE RBBP9"/>
    <property type="match status" value="1"/>
</dbReference>
<organism evidence="1 2">
    <name type="scientific">Bavariicoccus seileri</name>
    <dbReference type="NCBI Taxonomy" id="549685"/>
    <lineage>
        <taxon>Bacteria</taxon>
        <taxon>Bacillati</taxon>
        <taxon>Bacillota</taxon>
        <taxon>Bacilli</taxon>
        <taxon>Lactobacillales</taxon>
        <taxon>Enterococcaceae</taxon>
        <taxon>Bavariicoccus</taxon>
    </lineage>
</organism>
<dbReference type="GO" id="GO:0016787">
    <property type="term" value="F:hydrolase activity"/>
    <property type="evidence" value="ECO:0007669"/>
    <property type="project" value="UniProtKB-KW"/>
</dbReference>
<comment type="caution">
    <text evidence="1">The sequence shown here is derived from an EMBL/GenBank/DDBJ whole genome shotgun (WGS) entry which is preliminary data.</text>
</comment>
<dbReference type="STRING" id="1121105.GCA_000421665_01250"/>
<dbReference type="SUPFAM" id="SSF53474">
    <property type="entry name" value="alpha/beta-Hydrolases"/>
    <property type="match status" value="1"/>
</dbReference>
<proteinExistence type="predicted"/>
<dbReference type="InterPro" id="IPR029058">
    <property type="entry name" value="AB_hydrolase_fold"/>
</dbReference>
<evidence type="ECO:0000313" key="1">
    <source>
        <dbReference type="EMBL" id="HCS93271.1"/>
    </source>
</evidence>
<keyword evidence="1" id="KW-0378">Hydrolase</keyword>